<dbReference type="SMART" id="SM00202">
    <property type="entry name" value="SR"/>
    <property type="match status" value="1"/>
</dbReference>
<dbReference type="Gene3D" id="3.10.250.10">
    <property type="entry name" value="SRCR-like domain"/>
    <property type="match status" value="1"/>
</dbReference>
<dbReference type="Proteomes" id="UP000094527">
    <property type="component" value="Unassembled WGS sequence"/>
</dbReference>
<dbReference type="InterPro" id="IPR001190">
    <property type="entry name" value="SRCR"/>
</dbReference>
<evidence type="ECO:0000259" key="3">
    <source>
        <dbReference type="PROSITE" id="PS50287"/>
    </source>
</evidence>
<dbReference type="EMBL" id="LJIJ01000721">
    <property type="protein sequence ID" value="ODM95010.1"/>
    <property type="molecule type" value="Genomic_DNA"/>
</dbReference>
<reference evidence="4 5" key="1">
    <citation type="journal article" date="2016" name="Genome Biol. Evol.">
        <title>Gene Family Evolution Reflects Adaptation to Soil Environmental Stressors in the Genome of the Collembolan Orchesella cincta.</title>
        <authorList>
            <person name="Faddeeva-Vakhrusheva A."/>
            <person name="Derks M.F."/>
            <person name="Anvar S.Y."/>
            <person name="Agamennone V."/>
            <person name="Suring W."/>
            <person name="Smit S."/>
            <person name="van Straalen N.M."/>
            <person name="Roelofs D."/>
        </authorList>
    </citation>
    <scope>NUCLEOTIDE SEQUENCE [LARGE SCALE GENOMIC DNA]</scope>
    <source>
        <tissue evidence="4">Mixed pool</tissue>
    </source>
</reference>
<comment type="caution">
    <text evidence="4">The sequence shown here is derived from an EMBL/GenBank/DDBJ whole genome shotgun (WGS) entry which is preliminary data.</text>
</comment>
<keyword evidence="5" id="KW-1185">Reference proteome</keyword>
<dbReference type="PANTHER" id="PTHR48071">
    <property type="entry name" value="SRCR DOMAIN-CONTAINING PROTEIN"/>
    <property type="match status" value="1"/>
</dbReference>
<name>A0A1D2MPI2_ORCCI</name>
<organism evidence="4 5">
    <name type="scientific">Orchesella cincta</name>
    <name type="common">Springtail</name>
    <name type="synonym">Podura cincta</name>
    <dbReference type="NCBI Taxonomy" id="48709"/>
    <lineage>
        <taxon>Eukaryota</taxon>
        <taxon>Metazoa</taxon>
        <taxon>Ecdysozoa</taxon>
        <taxon>Arthropoda</taxon>
        <taxon>Hexapoda</taxon>
        <taxon>Collembola</taxon>
        <taxon>Entomobryomorpha</taxon>
        <taxon>Entomobryoidea</taxon>
        <taxon>Orchesellidae</taxon>
        <taxon>Orchesellinae</taxon>
        <taxon>Orchesella</taxon>
    </lineage>
</organism>
<feature type="domain" description="SRCR" evidence="3">
    <location>
        <begin position="5"/>
        <end position="52"/>
    </location>
</feature>
<dbReference type="Pfam" id="PF00530">
    <property type="entry name" value="SRCR"/>
    <property type="match status" value="1"/>
</dbReference>
<gene>
    <name evidence="4" type="ORF">Ocin01_11667</name>
</gene>
<dbReference type="SUPFAM" id="SSF56487">
    <property type="entry name" value="SRCR-like"/>
    <property type="match status" value="1"/>
</dbReference>
<dbReference type="PANTHER" id="PTHR48071:SF18">
    <property type="entry name" value="DELETED IN MALIGNANT BRAIN TUMORS 1 PROTEIN-RELATED"/>
    <property type="match status" value="1"/>
</dbReference>
<evidence type="ECO:0000313" key="4">
    <source>
        <dbReference type="EMBL" id="ODM95010.1"/>
    </source>
</evidence>
<dbReference type="InterPro" id="IPR036772">
    <property type="entry name" value="SRCR-like_dom_sf"/>
</dbReference>
<evidence type="ECO:0000256" key="2">
    <source>
        <dbReference type="PROSITE-ProRule" id="PRU00196"/>
    </source>
</evidence>
<protein>
    <submittedName>
        <fullName evidence="4">Galectin-3-binding protein B</fullName>
    </submittedName>
</protein>
<dbReference type="OrthoDB" id="547291at2759"/>
<dbReference type="AlphaFoldDB" id="A0A1D2MPI2"/>
<dbReference type="PROSITE" id="PS50287">
    <property type="entry name" value="SRCR_2"/>
    <property type="match status" value="1"/>
</dbReference>
<evidence type="ECO:0000313" key="5">
    <source>
        <dbReference type="Proteomes" id="UP000094527"/>
    </source>
</evidence>
<sequence>MVWAERAYDDTIITTYYRQPRRVEIFHDERWGSICDDEWDLEDAKVVCRQLGYTEDAQIPDVKVDIKATHNGKLTCRTYICIAGF</sequence>
<dbReference type="GO" id="GO:0016020">
    <property type="term" value="C:membrane"/>
    <property type="evidence" value="ECO:0007669"/>
    <property type="project" value="InterPro"/>
</dbReference>
<evidence type="ECO:0000256" key="1">
    <source>
        <dbReference type="ARBA" id="ARBA00023157"/>
    </source>
</evidence>
<accession>A0A1D2MPI2</accession>
<keyword evidence="1" id="KW-1015">Disulfide bond</keyword>
<comment type="caution">
    <text evidence="2">Lacks conserved residue(s) required for the propagation of feature annotation.</text>
</comment>
<proteinExistence type="predicted"/>